<evidence type="ECO:0000256" key="6">
    <source>
        <dbReference type="ARBA" id="ARBA00041070"/>
    </source>
</evidence>
<keyword evidence="2" id="KW-0479">Metal-binding</keyword>
<proteinExistence type="inferred from homology"/>
<name>A0A8J8SV15_HALGN</name>
<evidence type="ECO:0000256" key="4">
    <source>
        <dbReference type="ARBA" id="ARBA00024032"/>
    </source>
</evidence>
<evidence type="ECO:0000256" key="5">
    <source>
        <dbReference type="ARBA" id="ARBA00036267"/>
    </source>
</evidence>
<dbReference type="Proteomes" id="UP000785679">
    <property type="component" value="Unassembled WGS sequence"/>
</dbReference>
<dbReference type="PROSITE" id="PS51074">
    <property type="entry name" value="DPH_MB"/>
    <property type="match status" value="1"/>
</dbReference>
<dbReference type="Pfam" id="PF05207">
    <property type="entry name" value="Zn_ribbon_CSL"/>
    <property type="match status" value="1"/>
</dbReference>
<feature type="domain" description="DPH-type MB" evidence="8">
    <location>
        <begin position="1"/>
        <end position="46"/>
    </location>
</feature>
<dbReference type="OrthoDB" id="66964at2759"/>
<evidence type="ECO:0000256" key="1">
    <source>
        <dbReference type="ARBA" id="ARBA00005156"/>
    </source>
</evidence>
<evidence type="ECO:0000256" key="3">
    <source>
        <dbReference type="ARBA" id="ARBA00023004"/>
    </source>
</evidence>
<dbReference type="InterPro" id="IPR044248">
    <property type="entry name" value="DPH3/4-like"/>
</dbReference>
<protein>
    <recommendedName>
        <fullName evidence="6">Diphthamide biosynthesis protein 3</fullName>
    </recommendedName>
</protein>
<organism evidence="9 10">
    <name type="scientific">Halteria grandinella</name>
    <dbReference type="NCBI Taxonomy" id="5974"/>
    <lineage>
        <taxon>Eukaryota</taxon>
        <taxon>Sar</taxon>
        <taxon>Alveolata</taxon>
        <taxon>Ciliophora</taxon>
        <taxon>Intramacronucleata</taxon>
        <taxon>Spirotrichea</taxon>
        <taxon>Stichotrichia</taxon>
        <taxon>Sporadotrichida</taxon>
        <taxon>Halteriidae</taxon>
        <taxon>Halteria</taxon>
    </lineage>
</organism>
<dbReference type="GO" id="GO:0017183">
    <property type="term" value="P:protein histidyl modification to diphthamide"/>
    <property type="evidence" value="ECO:0007669"/>
    <property type="project" value="InterPro"/>
</dbReference>
<keyword evidence="10" id="KW-1185">Reference proteome</keyword>
<accession>A0A8J8SV15</accession>
<evidence type="ECO:0000313" key="10">
    <source>
        <dbReference type="Proteomes" id="UP000785679"/>
    </source>
</evidence>
<evidence type="ECO:0000259" key="8">
    <source>
        <dbReference type="PROSITE" id="PS51074"/>
    </source>
</evidence>
<evidence type="ECO:0000256" key="2">
    <source>
        <dbReference type="ARBA" id="ARBA00022723"/>
    </source>
</evidence>
<evidence type="ECO:0000313" key="9">
    <source>
        <dbReference type="EMBL" id="TNV71750.1"/>
    </source>
</evidence>
<comment type="catalytic activity">
    <reaction evidence="5">
        <text>[3Fe-4S](1+)-[protein] + Fe(2+)-[Dph3] = [3Fe-4S](0)-[protein] + Fe(3+)-[Dph3]</text>
        <dbReference type="Rhea" id="RHEA:71235"/>
        <dbReference type="Rhea" id="RHEA-COMP:17996"/>
        <dbReference type="Rhea" id="RHEA-COMP:17997"/>
        <dbReference type="Rhea" id="RHEA-COMP:18002"/>
        <dbReference type="Rhea" id="RHEA-COMP:18003"/>
        <dbReference type="ChEBI" id="CHEBI:29033"/>
        <dbReference type="ChEBI" id="CHEBI:29034"/>
        <dbReference type="ChEBI" id="CHEBI:33751"/>
        <dbReference type="ChEBI" id="CHEBI:47402"/>
        <dbReference type="ChEBI" id="CHEBI:83228"/>
    </reaction>
</comment>
<dbReference type="InterPro" id="IPR007872">
    <property type="entry name" value="DPH_MB_dom"/>
</dbReference>
<dbReference type="PANTHER" id="PTHR21454">
    <property type="entry name" value="DPH3 HOMOLOG-RELATED"/>
    <property type="match status" value="1"/>
</dbReference>
<comment type="similarity">
    <text evidence="4">Belongs to the DPH3 family.</text>
</comment>
<comment type="pathway">
    <text evidence="1">Protein modification; peptidyl-diphthamide biosynthesis.</text>
</comment>
<evidence type="ECO:0000256" key="7">
    <source>
        <dbReference type="ARBA" id="ARBA00048125"/>
    </source>
</evidence>
<gene>
    <name evidence="9" type="ORF">FGO68_gene16127</name>
</gene>
<dbReference type="InterPro" id="IPR036671">
    <property type="entry name" value="DPH_MB_sf"/>
</dbReference>
<comment type="catalytic activity">
    <reaction evidence="7">
        <text>2 [3Fe-4S](0)-[protein] + 2 Fe(2+)-[Dph3] + NADH = 2 [4Fe-4S](1+)-[protein] + 2 [Dph3] + NAD(+) + H(+)</text>
        <dbReference type="Rhea" id="RHEA:71239"/>
        <dbReference type="Rhea" id="RHEA-COMP:17997"/>
        <dbReference type="Rhea" id="RHEA-COMP:17998"/>
        <dbReference type="Rhea" id="RHEA-COMP:18001"/>
        <dbReference type="Rhea" id="RHEA-COMP:18002"/>
        <dbReference type="ChEBI" id="CHEBI:15378"/>
        <dbReference type="ChEBI" id="CHEBI:29033"/>
        <dbReference type="ChEBI" id="CHEBI:33723"/>
        <dbReference type="ChEBI" id="CHEBI:47402"/>
        <dbReference type="ChEBI" id="CHEBI:57540"/>
        <dbReference type="ChEBI" id="CHEBI:57945"/>
        <dbReference type="ChEBI" id="CHEBI:83228"/>
    </reaction>
</comment>
<dbReference type="EMBL" id="RRYP01028343">
    <property type="protein sequence ID" value="TNV71750.1"/>
    <property type="molecule type" value="Genomic_DNA"/>
</dbReference>
<comment type="caution">
    <text evidence="9">The sequence shown here is derived from an EMBL/GenBank/DDBJ whole genome shotgun (WGS) entry which is preliminary data.</text>
</comment>
<dbReference type="SUPFAM" id="SSF144217">
    <property type="entry name" value="CSL zinc finger"/>
    <property type="match status" value="1"/>
</dbReference>
<keyword evidence="3" id="KW-0408">Iron</keyword>
<dbReference type="AlphaFoldDB" id="A0A8J8SV15"/>
<dbReference type="PANTHER" id="PTHR21454:SF31">
    <property type="entry name" value="DIPHTHAMIDE BIOSYNTHESIS PROTEIN 3"/>
    <property type="match status" value="1"/>
</dbReference>
<dbReference type="GO" id="GO:0046872">
    <property type="term" value="F:metal ion binding"/>
    <property type="evidence" value="ECO:0007669"/>
    <property type="project" value="UniProtKB-KW"/>
</dbReference>
<sequence length="62" mass="7086">MDFEDGKFYYPCPCGDKFQINIKAIIEGADIATCPSCSLQIRVIYDEDYIQDFIKDNGVIIE</sequence>
<dbReference type="Gene3D" id="3.10.660.10">
    <property type="entry name" value="DPH Zinc finger"/>
    <property type="match status" value="1"/>
</dbReference>
<reference evidence="9" key="1">
    <citation type="submission" date="2019-06" db="EMBL/GenBank/DDBJ databases">
        <authorList>
            <person name="Zheng W."/>
        </authorList>
    </citation>
    <scope>NUCLEOTIDE SEQUENCE</scope>
    <source>
        <strain evidence="9">QDHG01</strain>
    </source>
</reference>